<evidence type="ECO:0000256" key="3">
    <source>
        <dbReference type="SAM" id="MobiDB-lite"/>
    </source>
</evidence>
<dbReference type="OrthoDB" id="439808at2759"/>
<feature type="compositionally biased region" description="Polar residues" evidence="3">
    <location>
        <begin position="326"/>
        <end position="335"/>
    </location>
</feature>
<name>A0A8X7ZQW3_POPTO</name>
<gene>
    <name evidence="5" type="ORF">POTOM_023799</name>
</gene>
<proteinExistence type="predicted"/>
<dbReference type="EMBL" id="JAAWWB010000011">
    <property type="protein sequence ID" value="KAG6772392.1"/>
    <property type="molecule type" value="Genomic_DNA"/>
</dbReference>
<reference evidence="5" key="1">
    <citation type="journal article" date="2020" name="bioRxiv">
        <title>Hybrid origin of Populus tomentosa Carr. identified through genome sequencing and phylogenomic analysis.</title>
        <authorList>
            <person name="An X."/>
            <person name="Gao K."/>
            <person name="Chen Z."/>
            <person name="Li J."/>
            <person name="Yang X."/>
            <person name="Yang X."/>
            <person name="Zhou J."/>
            <person name="Guo T."/>
            <person name="Zhao T."/>
            <person name="Huang S."/>
            <person name="Miao D."/>
            <person name="Khan W.U."/>
            <person name="Rao P."/>
            <person name="Ye M."/>
            <person name="Lei B."/>
            <person name="Liao W."/>
            <person name="Wang J."/>
            <person name="Ji L."/>
            <person name="Li Y."/>
            <person name="Guo B."/>
            <person name="Mustafa N.S."/>
            <person name="Li S."/>
            <person name="Yun Q."/>
            <person name="Keller S.R."/>
            <person name="Mao J."/>
            <person name="Zhang R."/>
            <person name="Strauss S.H."/>
        </authorList>
    </citation>
    <scope>NUCLEOTIDE SEQUENCE</scope>
    <source>
        <strain evidence="5">GM15</strain>
        <tissue evidence="5">Leaf</tissue>
    </source>
</reference>
<dbReference type="AlphaFoldDB" id="A0A8X7ZQW3"/>
<dbReference type="Pfam" id="PF00076">
    <property type="entry name" value="RRM_1"/>
    <property type="match status" value="3"/>
</dbReference>
<protein>
    <recommendedName>
        <fullName evidence="4">RRM domain-containing protein</fullName>
    </recommendedName>
</protein>
<keyword evidence="6" id="KW-1185">Reference proteome</keyword>
<dbReference type="Proteomes" id="UP000886885">
    <property type="component" value="Chromosome 6A"/>
</dbReference>
<evidence type="ECO:0000313" key="6">
    <source>
        <dbReference type="Proteomes" id="UP000886885"/>
    </source>
</evidence>
<evidence type="ECO:0000256" key="1">
    <source>
        <dbReference type="ARBA" id="ARBA00022884"/>
    </source>
</evidence>
<sequence>MSALSMAASTITSSPLHTKLSNLSFTHSPLPLPSHFSSKPLLKPLKPLQLNNQDSNSLSLLSLPHFRGIFAASSDSFEAGTEENTTALDDPQSETDEFDQEVVEEGDVEAIKATEEGKLYVGNLPYSMTSSELAEVFEEAGRVFSAETNELCSWFLFFFFFFNLGFKVIYDRVTDRSRGFGFVTMGSVEEAKKAIRMFNGAQFGGRSVRVNFPEVPRGGEREVMGPRIQSGYKGFIDSEHKIYAGNLGWRLTSEGLRDAFANQPGVLSAKVIYERDSRRSRGFGFVSFESAENAEAALEAMNGEEVEGRPLRLNLAGERSPPPSAKENNTENNLESGELLSSFGT</sequence>
<feature type="domain" description="RRM" evidence="4">
    <location>
        <begin position="117"/>
        <end position="215"/>
    </location>
</feature>
<dbReference type="GO" id="GO:0009535">
    <property type="term" value="C:chloroplast thylakoid membrane"/>
    <property type="evidence" value="ECO:0007669"/>
    <property type="project" value="TreeGrafter"/>
</dbReference>
<comment type="caution">
    <text evidence="5">The sequence shown here is derived from an EMBL/GenBank/DDBJ whole genome shotgun (WGS) entry which is preliminary data.</text>
</comment>
<keyword evidence="1 2" id="KW-0694">RNA-binding</keyword>
<dbReference type="InterPro" id="IPR000504">
    <property type="entry name" value="RRM_dom"/>
</dbReference>
<dbReference type="PANTHER" id="PTHR48025:SF11">
    <property type="entry name" value="RNA-BINDING PROTEIN CP33, CHLOROPLASTIC"/>
    <property type="match status" value="1"/>
</dbReference>
<dbReference type="GO" id="GO:0003729">
    <property type="term" value="F:mRNA binding"/>
    <property type="evidence" value="ECO:0007669"/>
    <property type="project" value="TreeGrafter"/>
</dbReference>
<dbReference type="PANTHER" id="PTHR48025">
    <property type="entry name" value="OS02G0815200 PROTEIN"/>
    <property type="match status" value="1"/>
</dbReference>
<feature type="domain" description="RRM" evidence="4">
    <location>
        <begin position="240"/>
        <end position="318"/>
    </location>
</feature>
<accession>A0A8X7ZQW3</accession>
<dbReference type="InterPro" id="IPR050502">
    <property type="entry name" value="Euk_RNA-bind_prot"/>
</dbReference>
<dbReference type="GO" id="GO:1901259">
    <property type="term" value="P:chloroplast rRNA processing"/>
    <property type="evidence" value="ECO:0007669"/>
    <property type="project" value="TreeGrafter"/>
</dbReference>
<feature type="region of interest" description="Disordered" evidence="3">
    <location>
        <begin position="308"/>
        <end position="345"/>
    </location>
</feature>
<organism evidence="5 6">
    <name type="scientific">Populus tomentosa</name>
    <name type="common">Chinese white poplar</name>
    <dbReference type="NCBI Taxonomy" id="118781"/>
    <lineage>
        <taxon>Eukaryota</taxon>
        <taxon>Viridiplantae</taxon>
        <taxon>Streptophyta</taxon>
        <taxon>Embryophyta</taxon>
        <taxon>Tracheophyta</taxon>
        <taxon>Spermatophyta</taxon>
        <taxon>Magnoliopsida</taxon>
        <taxon>eudicotyledons</taxon>
        <taxon>Gunneridae</taxon>
        <taxon>Pentapetalae</taxon>
        <taxon>rosids</taxon>
        <taxon>fabids</taxon>
        <taxon>Malpighiales</taxon>
        <taxon>Salicaceae</taxon>
        <taxon>Saliceae</taxon>
        <taxon>Populus</taxon>
    </lineage>
</organism>
<evidence type="ECO:0000259" key="4">
    <source>
        <dbReference type="PROSITE" id="PS50102"/>
    </source>
</evidence>
<dbReference type="PROSITE" id="PS50102">
    <property type="entry name" value="RRM"/>
    <property type="match status" value="2"/>
</dbReference>
<dbReference type="SMART" id="SM00360">
    <property type="entry name" value="RRM"/>
    <property type="match status" value="2"/>
</dbReference>
<evidence type="ECO:0000256" key="2">
    <source>
        <dbReference type="PROSITE-ProRule" id="PRU00176"/>
    </source>
</evidence>
<evidence type="ECO:0000313" key="5">
    <source>
        <dbReference type="EMBL" id="KAG6772392.1"/>
    </source>
</evidence>